<comment type="similarity">
    <text evidence="2">Belongs to the major facilitator superfamily. Metabolite:H+ Symporter (MHS) family (TC 2.A.1.6) family.</text>
</comment>
<keyword evidence="14" id="KW-1185">Reference proteome</keyword>
<dbReference type="SUPFAM" id="SSF103473">
    <property type="entry name" value="MFS general substrate transporter"/>
    <property type="match status" value="1"/>
</dbReference>
<dbReference type="GO" id="GO:0005886">
    <property type="term" value="C:plasma membrane"/>
    <property type="evidence" value="ECO:0007669"/>
    <property type="project" value="UniProtKB-SubCell"/>
</dbReference>
<feature type="transmembrane region" description="Helical" evidence="11">
    <location>
        <begin position="116"/>
        <end position="136"/>
    </location>
</feature>
<evidence type="ECO:0000256" key="2">
    <source>
        <dbReference type="ARBA" id="ARBA00008240"/>
    </source>
</evidence>
<dbReference type="OrthoDB" id="9066401at2"/>
<proteinExistence type="inferred from homology"/>
<dbReference type="Pfam" id="PF07690">
    <property type="entry name" value="MFS_1"/>
    <property type="match status" value="1"/>
</dbReference>
<name>A0A4R4WIH6_9ACTN</name>
<keyword evidence="7 11" id="KW-1133">Transmembrane helix</keyword>
<evidence type="ECO:0000256" key="10">
    <source>
        <dbReference type="ARBA" id="ARBA00039918"/>
    </source>
</evidence>
<evidence type="ECO:0000259" key="12">
    <source>
        <dbReference type="PROSITE" id="PS50850"/>
    </source>
</evidence>
<evidence type="ECO:0000313" key="14">
    <source>
        <dbReference type="Proteomes" id="UP000295172"/>
    </source>
</evidence>
<evidence type="ECO:0000256" key="7">
    <source>
        <dbReference type="ARBA" id="ARBA00022989"/>
    </source>
</evidence>
<evidence type="ECO:0000256" key="3">
    <source>
        <dbReference type="ARBA" id="ARBA00022448"/>
    </source>
</evidence>
<feature type="transmembrane region" description="Helical" evidence="11">
    <location>
        <begin position="157"/>
        <end position="180"/>
    </location>
</feature>
<keyword evidence="8 11" id="KW-0472">Membrane</keyword>
<keyword evidence="4" id="KW-1003">Cell membrane</keyword>
<feature type="transmembrane region" description="Helical" evidence="11">
    <location>
        <begin position="338"/>
        <end position="358"/>
    </location>
</feature>
<evidence type="ECO:0000256" key="1">
    <source>
        <dbReference type="ARBA" id="ARBA00004651"/>
    </source>
</evidence>
<evidence type="ECO:0000256" key="8">
    <source>
        <dbReference type="ARBA" id="ARBA00023136"/>
    </source>
</evidence>
<protein>
    <recommendedName>
        <fullName evidence="10">Putative proline/betaine transporter</fullName>
    </recommendedName>
</protein>
<keyword evidence="3" id="KW-0813">Transport</keyword>
<evidence type="ECO:0000256" key="11">
    <source>
        <dbReference type="SAM" id="Phobius"/>
    </source>
</evidence>
<dbReference type="Gene3D" id="1.20.1250.20">
    <property type="entry name" value="MFS general substrate transporter like domains"/>
    <property type="match status" value="1"/>
</dbReference>
<feature type="transmembrane region" description="Helical" evidence="11">
    <location>
        <begin position="405"/>
        <end position="425"/>
    </location>
</feature>
<feature type="transmembrane region" description="Helical" evidence="11">
    <location>
        <begin position="246"/>
        <end position="270"/>
    </location>
</feature>
<comment type="caution">
    <text evidence="13">The sequence shown here is derived from an EMBL/GenBank/DDBJ whole genome shotgun (WGS) entry which is preliminary data.</text>
</comment>
<evidence type="ECO:0000256" key="6">
    <source>
        <dbReference type="ARBA" id="ARBA00022847"/>
    </source>
</evidence>
<dbReference type="PANTHER" id="PTHR43045:SF1">
    <property type="entry name" value="SHIKIMATE TRANSPORTER"/>
    <property type="match status" value="1"/>
</dbReference>
<feature type="transmembrane region" description="Helical" evidence="11">
    <location>
        <begin position="92"/>
        <end position="110"/>
    </location>
</feature>
<dbReference type="Proteomes" id="UP000295172">
    <property type="component" value="Unassembled WGS sequence"/>
</dbReference>
<comment type="subcellular location">
    <subcellularLocation>
        <location evidence="1">Cell membrane</location>
        <topology evidence="1">Multi-pass membrane protein</topology>
    </subcellularLocation>
</comment>
<comment type="function">
    <text evidence="9">May be a proton symporter involved in the uptake of osmolytes such as proline and glycine betaine.</text>
</comment>
<dbReference type="AlphaFoldDB" id="A0A4R4WIH6"/>
<dbReference type="InterPro" id="IPR011701">
    <property type="entry name" value="MFS"/>
</dbReference>
<dbReference type="EMBL" id="SMKR01000269">
    <property type="protein sequence ID" value="TDD13400.1"/>
    <property type="molecule type" value="Genomic_DNA"/>
</dbReference>
<feature type="domain" description="Major facilitator superfamily (MFS) profile" evidence="12">
    <location>
        <begin position="19"/>
        <end position="434"/>
    </location>
</feature>
<organism evidence="13 14">
    <name type="scientific">Kribbella turkmenica</name>
    <dbReference type="NCBI Taxonomy" id="2530375"/>
    <lineage>
        <taxon>Bacteria</taxon>
        <taxon>Bacillati</taxon>
        <taxon>Actinomycetota</taxon>
        <taxon>Actinomycetes</taxon>
        <taxon>Propionibacteriales</taxon>
        <taxon>Kribbellaceae</taxon>
        <taxon>Kribbella</taxon>
    </lineage>
</organism>
<feature type="transmembrane region" description="Helical" evidence="11">
    <location>
        <begin position="59"/>
        <end position="80"/>
    </location>
</feature>
<dbReference type="InterPro" id="IPR020846">
    <property type="entry name" value="MFS_dom"/>
</dbReference>
<evidence type="ECO:0000256" key="9">
    <source>
        <dbReference type="ARBA" id="ARBA00037295"/>
    </source>
</evidence>
<dbReference type="InterPro" id="IPR036259">
    <property type="entry name" value="MFS_trans_sf"/>
</dbReference>
<feature type="transmembrane region" description="Helical" evidence="11">
    <location>
        <begin position="192"/>
        <end position="211"/>
    </location>
</feature>
<dbReference type="PROSITE" id="PS50850">
    <property type="entry name" value="MFS"/>
    <property type="match status" value="1"/>
</dbReference>
<sequence length="458" mass="47619">MVAAKPQGPTSAVASVRKVALAGFLGSVIEWYDFTLYGVAAALVFKATFFPSLDPLNGTLAAFATFGLGFFARPLGGILLGNRADKIGRTKVLVASLVLMGVATVLIGALPSYQSIGVAAPVLLVALRLLQGVGAGGELGPAATMVAEYAPDDKRGFYASLVGSGVALGVGLAAGTFALVGRVMSDAAFLDWGWRIPFLLSAVMVAVALYIRLRIGETPVFEAITKTNTAAAAPAVEVFRTYRKNFLVAVGGRFAEVGPTYVFNTFALSYVAANLGSATRSAALTGVTIAGALGIITIPAFGALSDRVGRRPVFIAGSVFVGLIAFPFFWLLNTGSAAAIWFAFILAIPLGVYVMFAVQCSYYPELFGTRARASGMSLARELTAPLIAGTSPFVAAALVAWTGSYWPVAGTIVLYAAISAISVYLGDETRGQNLALAWPEEERRLTEAANRGGAAARL</sequence>
<reference evidence="13 14" key="1">
    <citation type="submission" date="2019-02" db="EMBL/GenBank/DDBJ databases">
        <title>Draft genome sequences of novel Actinobacteria.</title>
        <authorList>
            <person name="Sahin N."/>
            <person name="Ay H."/>
            <person name="Saygin H."/>
        </authorList>
    </citation>
    <scope>NUCLEOTIDE SEQUENCE [LARGE SCALE GENOMIC DNA]</scope>
    <source>
        <strain evidence="13 14">16K104</strain>
    </source>
</reference>
<accession>A0A4R4WIH6</accession>
<evidence type="ECO:0000256" key="4">
    <source>
        <dbReference type="ARBA" id="ARBA00022475"/>
    </source>
</evidence>
<feature type="transmembrane region" description="Helical" evidence="11">
    <location>
        <begin position="282"/>
        <end position="301"/>
    </location>
</feature>
<dbReference type="GO" id="GO:0015293">
    <property type="term" value="F:symporter activity"/>
    <property type="evidence" value="ECO:0007669"/>
    <property type="project" value="UniProtKB-KW"/>
</dbReference>
<feature type="transmembrane region" description="Helical" evidence="11">
    <location>
        <begin position="313"/>
        <end position="332"/>
    </location>
</feature>
<keyword evidence="5 11" id="KW-0812">Transmembrane</keyword>
<keyword evidence="6" id="KW-0769">Symport</keyword>
<evidence type="ECO:0000313" key="13">
    <source>
        <dbReference type="EMBL" id="TDD13400.1"/>
    </source>
</evidence>
<evidence type="ECO:0000256" key="5">
    <source>
        <dbReference type="ARBA" id="ARBA00022692"/>
    </source>
</evidence>
<feature type="transmembrane region" description="Helical" evidence="11">
    <location>
        <begin position="378"/>
        <end position="399"/>
    </location>
</feature>
<gene>
    <name evidence="13" type="ORF">E1218_34575</name>
</gene>
<dbReference type="CDD" id="cd17369">
    <property type="entry name" value="MFS_ShiA_like"/>
    <property type="match status" value="1"/>
</dbReference>
<dbReference type="PANTHER" id="PTHR43045">
    <property type="entry name" value="SHIKIMATE TRANSPORTER"/>
    <property type="match status" value="1"/>
</dbReference>
<dbReference type="FunFam" id="1.20.1250.20:FF:000001">
    <property type="entry name" value="Dicarboxylate MFS transporter"/>
    <property type="match status" value="1"/>
</dbReference>